<dbReference type="Proteomes" id="UP000320390">
    <property type="component" value="Chromosome"/>
</dbReference>
<accession>A0A518EZK3</accession>
<proteinExistence type="predicted"/>
<reference evidence="1 2" key="1">
    <citation type="submission" date="2019-02" db="EMBL/GenBank/DDBJ databases">
        <title>Deep-cultivation of Planctomycetes and their phenomic and genomic characterization uncovers novel biology.</title>
        <authorList>
            <person name="Wiegand S."/>
            <person name="Jogler M."/>
            <person name="Boedeker C."/>
            <person name="Pinto D."/>
            <person name="Vollmers J."/>
            <person name="Rivas-Marin E."/>
            <person name="Kohn T."/>
            <person name="Peeters S.H."/>
            <person name="Heuer A."/>
            <person name="Rast P."/>
            <person name="Oberbeckmann S."/>
            <person name="Bunk B."/>
            <person name="Jeske O."/>
            <person name="Meyerdierks A."/>
            <person name="Storesund J.E."/>
            <person name="Kallscheuer N."/>
            <person name="Luecker S."/>
            <person name="Lage O.M."/>
            <person name="Pohl T."/>
            <person name="Merkel B.J."/>
            <person name="Hornburger P."/>
            <person name="Mueller R.-W."/>
            <person name="Bruemmer F."/>
            <person name="Labrenz M."/>
            <person name="Spormann A.M."/>
            <person name="Op den Camp H."/>
            <person name="Overmann J."/>
            <person name="Amann R."/>
            <person name="Jetten M.S.M."/>
            <person name="Mascher T."/>
            <person name="Medema M.H."/>
            <person name="Devos D.P."/>
            <person name="Kaster A.-K."/>
            <person name="Ovreas L."/>
            <person name="Rohde M."/>
            <person name="Galperin M.Y."/>
            <person name="Jogler C."/>
        </authorList>
    </citation>
    <scope>NUCLEOTIDE SEQUENCE [LARGE SCALE GENOMIC DNA]</scope>
    <source>
        <strain evidence="1 2">Poly30</strain>
    </source>
</reference>
<evidence type="ECO:0000313" key="1">
    <source>
        <dbReference type="EMBL" id="QDV09511.1"/>
    </source>
</evidence>
<evidence type="ECO:0000313" key="2">
    <source>
        <dbReference type="Proteomes" id="UP000320390"/>
    </source>
</evidence>
<dbReference type="EMBL" id="CP036434">
    <property type="protein sequence ID" value="QDV09511.1"/>
    <property type="molecule type" value="Genomic_DNA"/>
</dbReference>
<gene>
    <name evidence="1" type="ORF">Poly30_50690</name>
</gene>
<dbReference type="AlphaFoldDB" id="A0A518EZK3"/>
<keyword evidence="2" id="KW-1185">Reference proteome</keyword>
<name>A0A518EZK3_9BACT</name>
<protein>
    <submittedName>
        <fullName evidence="1">Uncharacterized protein</fullName>
    </submittedName>
</protein>
<sequence>MTEPLAVKVLVLDETFDMTPGTTIELDVPLVAADR</sequence>
<organism evidence="1 2">
    <name type="scientific">Saltatorellus ferox</name>
    <dbReference type="NCBI Taxonomy" id="2528018"/>
    <lineage>
        <taxon>Bacteria</taxon>
        <taxon>Pseudomonadati</taxon>
        <taxon>Planctomycetota</taxon>
        <taxon>Planctomycetia</taxon>
        <taxon>Planctomycetia incertae sedis</taxon>
        <taxon>Saltatorellus</taxon>
    </lineage>
</organism>